<feature type="region of interest" description="Disordered" evidence="1">
    <location>
        <begin position="160"/>
        <end position="180"/>
    </location>
</feature>
<protein>
    <submittedName>
        <fullName evidence="2">Uncharacterized protein</fullName>
    </submittedName>
</protein>
<proteinExistence type="predicted"/>
<accession>A0A1V6TSW5</accession>
<dbReference type="EMBL" id="MLKD01000002">
    <property type="protein sequence ID" value="OQE29361.1"/>
    <property type="molecule type" value="Genomic_DNA"/>
</dbReference>
<comment type="caution">
    <text evidence="2">The sequence shown here is derived from an EMBL/GenBank/DDBJ whole genome shotgun (WGS) entry which is preliminary data.</text>
</comment>
<keyword evidence="3" id="KW-1185">Reference proteome</keyword>
<dbReference type="OrthoDB" id="4358419at2759"/>
<evidence type="ECO:0000313" key="2">
    <source>
        <dbReference type="EMBL" id="OQE29361.1"/>
    </source>
</evidence>
<reference evidence="3" key="1">
    <citation type="journal article" date="2017" name="Nat. Microbiol.">
        <title>Global analysis of biosynthetic gene clusters reveals vast potential of secondary metabolite production in Penicillium species.</title>
        <authorList>
            <person name="Nielsen J.C."/>
            <person name="Grijseels S."/>
            <person name="Prigent S."/>
            <person name="Ji B."/>
            <person name="Dainat J."/>
            <person name="Nielsen K.F."/>
            <person name="Frisvad J.C."/>
            <person name="Workman M."/>
            <person name="Nielsen J."/>
        </authorList>
    </citation>
    <scope>NUCLEOTIDE SEQUENCE [LARGE SCALE GENOMIC DNA]</scope>
    <source>
        <strain evidence="3">IBT 24891</strain>
    </source>
</reference>
<evidence type="ECO:0000256" key="1">
    <source>
        <dbReference type="SAM" id="MobiDB-lite"/>
    </source>
</evidence>
<gene>
    <name evidence="2" type="ORF">PENSTE_c002G00276</name>
</gene>
<name>A0A1V6TSW5_9EURO</name>
<evidence type="ECO:0000313" key="3">
    <source>
        <dbReference type="Proteomes" id="UP000191285"/>
    </source>
</evidence>
<dbReference type="AlphaFoldDB" id="A0A1V6TSW5"/>
<sequence length="321" mass="36728">MTRPAVPMTPTALLWNFELQREQRSLTQHLIEARSRVEETELLVEQLSGCLKDLTVIVASVATSLNDETPQGQQRLLLLRNQLYDTVTPLYSNAKSIVNRNENLLASIAKLRGLHRTPGLERAITKGPPPGLEPIQQSFQIDEKTGASSPLTQALLQISHSRSGSNKTNELEEDDPNKPAPPKILFKEQFSASLNTVMKQNGRSIGDYFDAANDFRRESMRARGVNNDHTIIEAFLAGLDSNLYRRRFTHWLRKEHWTWDFVFHFAQILVMEEEYMAKQEYAMEHKLEDGSVLFPDGERSFRFRYLPPITDEDLTPSECDD</sequence>
<organism evidence="2 3">
    <name type="scientific">Penicillium steckii</name>
    <dbReference type="NCBI Taxonomy" id="303698"/>
    <lineage>
        <taxon>Eukaryota</taxon>
        <taxon>Fungi</taxon>
        <taxon>Dikarya</taxon>
        <taxon>Ascomycota</taxon>
        <taxon>Pezizomycotina</taxon>
        <taxon>Eurotiomycetes</taxon>
        <taxon>Eurotiomycetidae</taxon>
        <taxon>Eurotiales</taxon>
        <taxon>Aspergillaceae</taxon>
        <taxon>Penicillium</taxon>
    </lineage>
</organism>
<dbReference type="Proteomes" id="UP000191285">
    <property type="component" value="Unassembled WGS sequence"/>
</dbReference>